<dbReference type="GO" id="GO:0000723">
    <property type="term" value="P:telomere maintenance"/>
    <property type="evidence" value="ECO:0007669"/>
    <property type="project" value="InterPro"/>
</dbReference>
<feature type="domain" description="Protein kinase" evidence="21">
    <location>
        <begin position="183"/>
        <end position="433"/>
    </location>
</feature>
<evidence type="ECO:0000256" key="16">
    <source>
        <dbReference type="ARBA" id="ARBA00047899"/>
    </source>
</evidence>
<evidence type="ECO:0000256" key="8">
    <source>
        <dbReference type="ARBA" id="ARBA00022741"/>
    </source>
</evidence>
<keyword evidence="11 20" id="KW-1133">Transmembrane helix</keyword>
<evidence type="ECO:0000256" key="15">
    <source>
        <dbReference type="ARBA" id="ARBA00023180"/>
    </source>
</evidence>
<dbReference type="Gene3D" id="3.30.200.20">
    <property type="entry name" value="Phosphorylase Kinase, domain 1"/>
    <property type="match status" value="1"/>
</dbReference>
<dbReference type="PANTHER" id="PTHR47976:SF30">
    <property type="entry name" value="RECEPTOR-LIKE SERINE_THREONINE-PROTEIN KINASE"/>
    <property type="match status" value="1"/>
</dbReference>
<keyword evidence="7" id="KW-0430">Lectin</keyword>
<evidence type="ECO:0000256" key="11">
    <source>
        <dbReference type="ARBA" id="ARBA00022989"/>
    </source>
</evidence>
<evidence type="ECO:0000256" key="19">
    <source>
        <dbReference type="RuleBase" id="RU363044"/>
    </source>
</evidence>
<dbReference type="GO" id="GO:0043139">
    <property type="term" value="F:5'-3' DNA helicase activity"/>
    <property type="evidence" value="ECO:0007669"/>
    <property type="project" value="UniProtKB-EC"/>
</dbReference>
<dbReference type="InterPro" id="IPR008271">
    <property type="entry name" value="Ser/Thr_kinase_AS"/>
</dbReference>
<dbReference type="GO" id="GO:0016787">
    <property type="term" value="F:hydrolase activity"/>
    <property type="evidence" value="ECO:0007669"/>
    <property type="project" value="UniProtKB-KW"/>
</dbReference>
<evidence type="ECO:0000256" key="1">
    <source>
        <dbReference type="ARBA" id="ARBA00004479"/>
    </source>
</evidence>
<dbReference type="GO" id="GO:0006281">
    <property type="term" value="P:DNA repair"/>
    <property type="evidence" value="ECO:0007669"/>
    <property type="project" value="UniProtKB-KW"/>
</dbReference>
<evidence type="ECO:0000259" key="21">
    <source>
        <dbReference type="PROSITE" id="PS50011"/>
    </source>
</evidence>
<dbReference type="InterPro" id="IPR011009">
    <property type="entry name" value="Kinase-like_dom_sf"/>
</dbReference>
<feature type="binding site" evidence="18">
    <location>
        <position position="211"/>
    </location>
    <ligand>
        <name>ATP</name>
        <dbReference type="ChEBI" id="CHEBI:30616"/>
    </ligand>
</feature>
<comment type="catalytic activity">
    <reaction evidence="16">
        <text>L-threonyl-[protein] + ATP = O-phospho-L-threonyl-[protein] + ADP + H(+)</text>
        <dbReference type="Rhea" id="RHEA:46608"/>
        <dbReference type="Rhea" id="RHEA-COMP:11060"/>
        <dbReference type="Rhea" id="RHEA-COMP:11605"/>
        <dbReference type="ChEBI" id="CHEBI:15378"/>
        <dbReference type="ChEBI" id="CHEBI:30013"/>
        <dbReference type="ChEBI" id="CHEBI:30616"/>
        <dbReference type="ChEBI" id="CHEBI:61977"/>
        <dbReference type="ChEBI" id="CHEBI:456216"/>
        <dbReference type="EC" id="2.7.11.1"/>
    </reaction>
</comment>
<keyword evidence="8 18" id="KW-0547">Nucleotide-binding</keyword>
<comment type="catalytic activity">
    <reaction evidence="17">
        <text>L-seryl-[protein] + ATP = O-phospho-L-seryl-[protein] + ADP + H(+)</text>
        <dbReference type="Rhea" id="RHEA:17989"/>
        <dbReference type="Rhea" id="RHEA-COMP:9863"/>
        <dbReference type="Rhea" id="RHEA-COMP:11604"/>
        <dbReference type="ChEBI" id="CHEBI:15378"/>
        <dbReference type="ChEBI" id="CHEBI:29999"/>
        <dbReference type="ChEBI" id="CHEBI:30616"/>
        <dbReference type="ChEBI" id="CHEBI:83421"/>
        <dbReference type="ChEBI" id="CHEBI:456216"/>
        <dbReference type="EC" id="2.7.11.1"/>
    </reaction>
</comment>
<dbReference type="FunFam" id="1.10.510.10:FF:000248">
    <property type="entry name" value="S-receptor-like kinase 5"/>
    <property type="match status" value="1"/>
</dbReference>
<dbReference type="Proteomes" id="UP000824469">
    <property type="component" value="Unassembled WGS sequence"/>
</dbReference>
<dbReference type="GO" id="GO:0016020">
    <property type="term" value="C:membrane"/>
    <property type="evidence" value="ECO:0007669"/>
    <property type="project" value="UniProtKB-SubCell"/>
</dbReference>
<evidence type="ECO:0000256" key="20">
    <source>
        <dbReference type="SAM" id="Phobius"/>
    </source>
</evidence>
<keyword evidence="4" id="KW-0808">Transferase</keyword>
<evidence type="ECO:0000256" key="14">
    <source>
        <dbReference type="ARBA" id="ARBA00023170"/>
    </source>
</evidence>
<keyword evidence="15" id="KW-0325">Glycoprotein</keyword>
<dbReference type="EC" id="5.6.2.3" evidence="19"/>
<comment type="cofactor">
    <cofactor evidence="19">
        <name>Mg(2+)</name>
        <dbReference type="ChEBI" id="CHEBI:18420"/>
    </cofactor>
</comment>
<gene>
    <name evidence="22" type="ORF">KI387_034421</name>
</gene>
<keyword evidence="10 18" id="KW-0067">ATP-binding</keyword>
<evidence type="ECO:0000256" key="18">
    <source>
        <dbReference type="PROSITE-ProRule" id="PRU10141"/>
    </source>
</evidence>
<keyword evidence="19" id="KW-0234">DNA repair</keyword>
<feature type="non-terminal residue" evidence="22">
    <location>
        <position position="669"/>
    </location>
</feature>
<keyword evidence="2" id="KW-0723">Serine/threonine-protein kinase</keyword>
<dbReference type="SUPFAM" id="SSF56112">
    <property type="entry name" value="Protein kinase-like (PK-like)"/>
    <property type="match status" value="1"/>
</dbReference>
<dbReference type="Pfam" id="PF00069">
    <property type="entry name" value="Pkinase"/>
    <property type="match status" value="1"/>
</dbReference>
<evidence type="ECO:0000256" key="12">
    <source>
        <dbReference type="ARBA" id="ARBA00023136"/>
    </source>
</evidence>
<dbReference type="GO" id="GO:0030246">
    <property type="term" value="F:carbohydrate binding"/>
    <property type="evidence" value="ECO:0007669"/>
    <property type="project" value="UniProtKB-KW"/>
</dbReference>
<dbReference type="InterPro" id="IPR010285">
    <property type="entry name" value="DNA_helicase_pif1-like_DEAD"/>
</dbReference>
<evidence type="ECO:0000256" key="2">
    <source>
        <dbReference type="ARBA" id="ARBA00022527"/>
    </source>
</evidence>
<comment type="caution">
    <text evidence="22">The sequence shown here is derived from an EMBL/GenBank/DDBJ whole genome shotgun (WGS) entry which is preliminary data.</text>
</comment>
<keyword evidence="3" id="KW-0597">Phosphoprotein</keyword>
<evidence type="ECO:0000256" key="9">
    <source>
        <dbReference type="ARBA" id="ARBA00022777"/>
    </source>
</evidence>
<evidence type="ECO:0000313" key="23">
    <source>
        <dbReference type="Proteomes" id="UP000824469"/>
    </source>
</evidence>
<dbReference type="EMBL" id="JAHRHJ020003813">
    <property type="protein sequence ID" value="KAH9290304.1"/>
    <property type="molecule type" value="Genomic_DNA"/>
</dbReference>
<keyword evidence="13" id="KW-1015">Disulfide bond</keyword>
<organism evidence="22 23">
    <name type="scientific">Taxus chinensis</name>
    <name type="common">Chinese yew</name>
    <name type="synonym">Taxus wallichiana var. chinensis</name>
    <dbReference type="NCBI Taxonomy" id="29808"/>
    <lineage>
        <taxon>Eukaryota</taxon>
        <taxon>Viridiplantae</taxon>
        <taxon>Streptophyta</taxon>
        <taxon>Embryophyta</taxon>
        <taxon>Tracheophyta</taxon>
        <taxon>Spermatophyta</taxon>
        <taxon>Pinopsida</taxon>
        <taxon>Pinidae</taxon>
        <taxon>Conifers II</taxon>
        <taxon>Cupressales</taxon>
        <taxon>Taxaceae</taxon>
        <taxon>Taxus</taxon>
    </lineage>
</organism>
<dbReference type="AlphaFoldDB" id="A0AA38F2U4"/>
<accession>A0AA38F2U4</accession>
<keyword evidence="19" id="KW-0347">Helicase</keyword>
<keyword evidence="19" id="KW-0378">Hydrolase</keyword>
<keyword evidence="19" id="KW-0227">DNA damage</keyword>
<reference evidence="22 23" key="1">
    <citation type="journal article" date="2021" name="Nat. Plants">
        <title>The Taxus genome provides insights into paclitaxel biosynthesis.</title>
        <authorList>
            <person name="Xiong X."/>
            <person name="Gou J."/>
            <person name="Liao Q."/>
            <person name="Li Y."/>
            <person name="Zhou Q."/>
            <person name="Bi G."/>
            <person name="Li C."/>
            <person name="Du R."/>
            <person name="Wang X."/>
            <person name="Sun T."/>
            <person name="Guo L."/>
            <person name="Liang H."/>
            <person name="Lu P."/>
            <person name="Wu Y."/>
            <person name="Zhang Z."/>
            <person name="Ro D.K."/>
            <person name="Shang Y."/>
            <person name="Huang S."/>
            <person name="Yan J."/>
        </authorList>
    </citation>
    <scope>NUCLEOTIDE SEQUENCE [LARGE SCALE GENOMIC DNA]</scope>
    <source>
        <strain evidence="22">Ta-2019</strain>
    </source>
</reference>
<dbReference type="PROSITE" id="PS00107">
    <property type="entry name" value="PROTEIN_KINASE_ATP"/>
    <property type="match status" value="1"/>
</dbReference>
<dbReference type="GO" id="GO:0004674">
    <property type="term" value="F:protein serine/threonine kinase activity"/>
    <property type="evidence" value="ECO:0007669"/>
    <property type="project" value="UniProtKB-KW"/>
</dbReference>
<evidence type="ECO:0000256" key="4">
    <source>
        <dbReference type="ARBA" id="ARBA00022679"/>
    </source>
</evidence>
<protein>
    <recommendedName>
        <fullName evidence="19">ATP-dependent DNA helicase</fullName>
        <ecNumber evidence="19">5.6.2.3</ecNumber>
    </recommendedName>
</protein>
<proteinExistence type="inferred from homology"/>
<evidence type="ECO:0000256" key="17">
    <source>
        <dbReference type="ARBA" id="ARBA00048679"/>
    </source>
</evidence>
<dbReference type="GO" id="GO:0006310">
    <property type="term" value="P:DNA recombination"/>
    <property type="evidence" value="ECO:0007669"/>
    <property type="project" value="UniProtKB-KW"/>
</dbReference>
<feature type="transmembrane region" description="Helical" evidence="20">
    <location>
        <begin position="123"/>
        <end position="144"/>
    </location>
</feature>
<evidence type="ECO:0000256" key="3">
    <source>
        <dbReference type="ARBA" id="ARBA00022553"/>
    </source>
</evidence>
<sequence length="669" mass="76219">KTEKSVADYLTDFTDMLTLCDYTRPCGDYAVQKRPILLIRLMIPNPIWAVFHTVPSFAEKPPQPATKIISFWRYDGTANFSSGHCYLESIVYSLRTNKPREKFYNSTAYIKIQRTSNRGKSSVIVISAGTVSGAVVLFLLCWAWRIKSKRKKQEEKKNEDDPVDWLTGLPLRYSFNELLKATNDFSMKLGSGEFGSVYDGILIDGTKIAVKCLDSRTRNKRIQGRKKSHRMLVYEHLPNGSLDKWIFSNETCHHVLDWKTRFKVVLHIARGLTYLHEECRERIIHFDIKPQNILLDQNFNAKVSDFGLAKLNNREESEVITMMKGTPGSMAPELLNMHITEKADIFSFGVMVVEIVSGTRNRELSGHGLLSVLQSKAEEGRLIELVDSGLEDEGMDVKEEAVKMLEVGMWCMQDDFTRRPAMSTVVKALEGMIEINNSHFTSSSTLDQPLDRLLVRFMKTWNITVWFSWKVTNVLSIISEGHSVFFIGPARTGKTFLLRHAITIIKDLHGDECDFFTASTGMVVSALNGTMLHSFVGIICTSKKVECLVLHLSKIRDAKLRWQTEKAMVDCGDRCFDIQIELTDIYRQSNSDFTNLLNEIGWGKYSNDSIEILKTHQGLPNEEGSTYTKLYFLKLNRLLAVKEINLCIDAEVILRYYLGTERGLVNGSR</sequence>
<keyword evidence="12 20" id="KW-0472">Membrane</keyword>
<dbReference type="InterPro" id="IPR051343">
    <property type="entry name" value="G-type_lectin_kinases/EP1-like"/>
</dbReference>
<keyword evidence="19" id="KW-0233">DNA recombination</keyword>
<evidence type="ECO:0000256" key="7">
    <source>
        <dbReference type="ARBA" id="ARBA00022734"/>
    </source>
</evidence>
<evidence type="ECO:0000256" key="6">
    <source>
        <dbReference type="ARBA" id="ARBA00022729"/>
    </source>
</evidence>
<name>A0AA38F2U4_TAXCH</name>
<keyword evidence="9" id="KW-0418">Kinase</keyword>
<keyword evidence="6" id="KW-0732">Signal</keyword>
<keyword evidence="14" id="KW-0675">Receptor</keyword>
<dbReference type="PANTHER" id="PTHR47976">
    <property type="entry name" value="G-TYPE LECTIN S-RECEPTOR-LIKE SERINE/THREONINE-PROTEIN KINASE SD2-5"/>
    <property type="match status" value="1"/>
</dbReference>
<feature type="non-terminal residue" evidence="22">
    <location>
        <position position="1"/>
    </location>
</feature>
<dbReference type="InterPro" id="IPR017441">
    <property type="entry name" value="Protein_kinase_ATP_BS"/>
</dbReference>
<dbReference type="Pfam" id="PF05970">
    <property type="entry name" value="PIF1"/>
    <property type="match status" value="1"/>
</dbReference>
<comment type="catalytic activity">
    <reaction evidence="19">
        <text>ATP + H2O = ADP + phosphate + H(+)</text>
        <dbReference type="Rhea" id="RHEA:13065"/>
        <dbReference type="ChEBI" id="CHEBI:15377"/>
        <dbReference type="ChEBI" id="CHEBI:15378"/>
        <dbReference type="ChEBI" id="CHEBI:30616"/>
        <dbReference type="ChEBI" id="CHEBI:43474"/>
        <dbReference type="ChEBI" id="CHEBI:456216"/>
        <dbReference type="EC" id="5.6.2.3"/>
    </reaction>
</comment>
<comment type="subcellular location">
    <subcellularLocation>
        <location evidence="1">Membrane</location>
        <topology evidence="1">Single-pass type I membrane protein</topology>
    </subcellularLocation>
</comment>
<dbReference type="SMART" id="SM00220">
    <property type="entry name" value="S_TKc"/>
    <property type="match status" value="1"/>
</dbReference>
<comment type="similarity">
    <text evidence="19">Belongs to the helicase family.</text>
</comment>
<dbReference type="Gene3D" id="1.10.510.10">
    <property type="entry name" value="Transferase(Phosphotransferase) domain 1"/>
    <property type="match status" value="1"/>
</dbReference>
<dbReference type="PROSITE" id="PS00108">
    <property type="entry name" value="PROTEIN_KINASE_ST"/>
    <property type="match status" value="1"/>
</dbReference>
<evidence type="ECO:0000256" key="10">
    <source>
        <dbReference type="ARBA" id="ARBA00022840"/>
    </source>
</evidence>
<dbReference type="InterPro" id="IPR000719">
    <property type="entry name" value="Prot_kinase_dom"/>
</dbReference>
<dbReference type="PROSITE" id="PS50011">
    <property type="entry name" value="PROTEIN_KINASE_DOM"/>
    <property type="match status" value="1"/>
</dbReference>
<keyword evidence="5 20" id="KW-0812">Transmembrane</keyword>
<keyword evidence="23" id="KW-1185">Reference proteome</keyword>
<evidence type="ECO:0000256" key="5">
    <source>
        <dbReference type="ARBA" id="ARBA00022692"/>
    </source>
</evidence>
<evidence type="ECO:0000313" key="22">
    <source>
        <dbReference type="EMBL" id="KAH9290304.1"/>
    </source>
</evidence>
<evidence type="ECO:0000256" key="13">
    <source>
        <dbReference type="ARBA" id="ARBA00023157"/>
    </source>
</evidence>
<dbReference type="GO" id="GO:0005524">
    <property type="term" value="F:ATP binding"/>
    <property type="evidence" value="ECO:0007669"/>
    <property type="project" value="UniProtKB-UniRule"/>
</dbReference>